<feature type="binding site" evidence="15">
    <location>
        <begin position="35"/>
        <end position="42"/>
    </location>
    <ligand>
        <name>ATP</name>
        <dbReference type="ChEBI" id="CHEBI:30616"/>
    </ligand>
</feature>
<dbReference type="GO" id="GO:0005829">
    <property type="term" value="C:cytosol"/>
    <property type="evidence" value="ECO:0007669"/>
    <property type="project" value="TreeGrafter"/>
</dbReference>
<dbReference type="AlphaFoldDB" id="A0A2U1TFV9"/>
<dbReference type="NCBIfam" id="TIGR00125">
    <property type="entry name" value="cyt_tran_rel"/>
    <property type="match status" value="1"/>
</dbReference>
<evidence type="ECO:0000256" key="1">
    <source>
        <dbReference type="ARBA" id="ARBA00004496"/>
    </source>
</evidence>
<dbReference type="InterPro" id="IPR042176">
    <property type="entry name" value="Pantoate_ligase_C"/>
</dbReference>
<dbReference type="GO" id="GO:0005524">
    <property type="term" value="F:ATP binding"/>
    <property type="evidence" value="ECO:0007669"/>
    <property type="project" value="UniProtKB-KW"/>
</dbReference>
<accession>A0A2U1TFV9</accession>
<dbReference type="SUPFAM" id="SSF52374">
    <property type="entry name" value="Nucleotidylyl transferase"/>
    <property type="match status" value="1"/>
</dbReference>
<dbReference type="PANTHER" id="PTHR21299">
    <property type="entry name" value="CYTIDYLATE KINASE/PANTOATE-BETA-ALANINE LIGASE"/>
    <property type="match status" value="1"/>
</dbReference>
<proteinExistence type="inferred from homology"/>
<evidence type="ECO:0000256" key="4">
    <source>
        <dbReference type="ARBA" id="ARBA00012219"/>
    </source>
</evidence>
<evidence type="ECO:0000256" key="9">
    <source>
        <dbReference type="ARBA" id="ARBA00022741"/>
    </source>
</evidence>
<feature type="binding site" evidence="15">
    <location>
        <position position="182"/>
    </location>
    <ligand>
        <name>ATP</name>
        <dbReference type="ChEBI" id="CHEBI:30616"/>
    </ligand>
</feature>
<keyword evidence="6 15" id="KW-0963">Cytoplasm</keyword>
<dbReference type="Gene3D" id="3.40.50.620">
    <property type="entry name" value="HUPs"/>
    <property type="match status" value="1"/>
</dbReference>
<evidence type="ECO:0000256" key="13">
    <source>
        <dbReference type="ARBA" id="ARBA00055042"/>
    </source>
</evidence>
<comment type="caution">
    <text evidence="16">The sequence shown here is derived from an EMBL/GenBank/DDBJ whole genome shotgun (WGS) entry which is preliminary data.</text>
</comment>
<comment type="pathway">
    <text evidence="2 15">Cofactor biosynthesis; (R)-pantothenate biosynthesis; (R)-pantothenate from (R)-pantoate and beta-alanine: step 1/1.</text>
</comment>
<feature type="active site" description="Proton donor" evidence="15">
    <location>
        <position position="42"/>
    </location>
</feature>
<dbReference type="GO" id="GO:0015940">
    <property type="term" value="P:pantothenate biosynthetic process"/>
    <property type="evidence" value="ECO:0007669"/>
    <property type="project" value="UniProtKB-UniRule"/>
</dbReference>
<dbReference type="GO" id="GO:0004592">
    <property type="term" value="F:pantoate-beta-alanine ligase activity"/>
    <property type="evidence" value="ECO:0007669"/>
    <property type="project" value="UniProtKB-UniRule"/>
</dbReference>
<dbReference type="UniPathway" id="UPA00028">
    <property type="reaction ID" value="UER00005"/>
</dbReference>
<comment type="function">
    <text evidence="13 15">Catalyzes the condensation of pantoate with beta-alanine in an ATP-dependent reaction via a pantoyl-adenylate intermediate.</text>
</comment>
<evidence type="ECO:0000256" key="6">
    <source>
        <dbReference type="ARBA" id="ARBA00022490"/>
    </source>
</evidence>
<dbReference type="EC" id="6.3.2.1" evidence="4 15"/>
<keyword evidence="9 15" id="KW-0547">Nucleotide-binding</keyword>
<protein>
    <recommendedName>
        <fullName evidence="5 15">Pantothenate synthetase</fullName>
        <shortName evidence="15">PS</shortName>
        <ecNumber evidence="4 15">6.3.2.1</ecNumber>
    </recommendedName>
    <alternativeName>
        <fullName evidence="14 15">Pantoate--beta-alanine ligase</fullName>
    </alternativeName>
    <alternativeName>
        <fullName evidence="11 15">Pantoate-activating enzyme</fullName>
    </alternativeName>
</protein>
<evidence type="ECO:0000256" key="12">
    <source>
        <dbReference type="ARBA" id="ARBA00048258"/>
    </source>
</evidence>
<dbReference type="InterPro" id="IPR004821">
    <property type="entry name" value="Cyt_trans-like"/>
</dbReference>
<comment type="catalytic activity">
    <reaction evidence="12 15">
        <text>(R)-pantoate + beta-alanine + ATP = (R)-pantothenate + AMP + diphosphate + H(+)</text>
        <dbReference type="Rhea" id="RHEA:10912"/>
        <dbReference type="ChEBI" id="CHEBI:15378"/>
        <dbReference type="ChEBI" id="CHEBI:15980"/>
        <dbReference type="ChEBI" id="CHEBI:29032"/>
        <dbReference type="ChEBI" id="CHEBI:30616"/>
        <dbReference type="ChEBI" id="CHEBI:33019"/>
        <dbReference type="ChEBI" id="CHEBI:57966"/>
        <dbReference type="ChEBI" id="CHEBI:456215"/>
        <dbReference type="EC" id="6.3.2.1"/>
    </reaction>
</comment>
<feature type="binding site" evidence="15">
    <location>
        <position position="66"/>
    </location>
    <ligand>
        <name>beta-alanine</name>
        <dbReference type="ChEBI" id="CHEBI:57966"/>
    </ligand>
</feature>
<feature type="binding site" evidence="15">
    <location>
        <position position="66"/>
    </location>
    <ligand>
        <name>(R)-pantoate</name>
        <dbReference type="ChEBI" id="CHEBI:15980"/>
    </ligand>
</feature>
<evidence type="ECO:0000256" key="10">
    <source>
        <dbReference type="ARBA" id="ARBA00022840"/>
    </source>
</evidence>
<dbReference type="CDD" id="cd00560">
    <property type="entry name" value="PanC"/>
    <property type="match status" value="1"/>
</dbReference>
<comment type="miscellaneous">
    <text evidence="15">The reaction proceeds by a bi uni uni bi ping pong mechanism.</text>
</comment>
<reference evidence="17" key="1">
    <citation type="submission" date="2018-04" db="EMBL/GenBank/DDBJ databases">
        <authorList>
            <person name="Liu S."/>
            <person name="Wang Z."/>
            <person name="Li J."/>
        </authorList>
    </citation>
    <scope>NUCLEOTIDE SEQUENCE [LARGE SCALE GENOMIC DNA]</scope>
    <source>
        <strain evidence="17">622</strain>
    </source>
</reference>
<dbReference type="RefSeq" id="WP_108962376.1">
    <property type="nucleotide sequence ID" value="NZ_QEFB01000002.1"/>
</dbReference>
<keyword evidence="10 15" id="KW-0067">ATP-binding</keyword>
<feature type="binding site" evidence="15">
    <location>
        <begin position="153"/>
        <end position="156"/>
    </location>
    <ligand>
        <name>ATP</name>
        <dbReference type="ChEBI" id="CHEBI:30616"/>
    </ligand>
</feature>
<evidence type="ECO:0000256" key="14">
    <source>
        <dbReference type="ARBA" id="ARBA00077433"/>
    </source>
</evidence>
<dbReference type="NCBIfam" id="TIGR00018">
    <property type="entry name" value="panC"/>
    <property type="match status" value="1"/>
</dbReference>
<evidence type="ECO:0000313" key="16">
    <source>
        <dbReference type="EMBL" id="PWC07771.1"/>
    </source>
</evidence>
<evidence type="ECO:0000256" key="7">
    <source>
        <dbReference type="ARBA" id="ARBA00022598"/>
    </source>
</evidence>
<dbReference type="InterPro" id="IPR003721">
    <property type="entry name" value="Pantoate_ligase"/>
</dbReference>
<evidence type="ECO:0000256" key="3">
    <source>
        <dbReference type="ARBA" id="ARBA00009256"/>
    </source>
</evidence>
<keyword evidence="8 15" id="KW-0566">Pantothenate biosynthesis</keyword>
<dbReference type="EMBL" id="QEFB01000002">
    <property type="protein sequence ID" value="PWC07771.1"/>
    <property type="molecule type" value="Genomic_DNA"/>
</dbReference>
<dbReference type="Proteomes" id="UP000244962">
    <property type="component" value="Unassembled WGS sequence"/>
</dbReference>
<keyword evidence="7 15" id="KW-0436">Ligase</keyword>
<organism evidence="16 17">
    <name type="scientific">Mycetocola zhujimingii</name>
    <dbReference type="NCBI Taxonomy" id="2079792"/>
    <lineage>
        <taxon>Bacteria</taxon>
        <taxon>Bacillati</taxon>
        <taxon>Actinomycetota</taxon>
        <taxon>Actinomycetes</taxon>
        <taxon>Micrococcales</taxon>
        <taxon>Microbacteriaceae</taxon>
        <taxon>Mycetocola</taxon>
    </lineage>
</organism>
<comment type="similarity">
    <text evidence="3 15">Belongs to the pantothenate synthetase family.</text>
</comment>
<evidence type="ECO:0000256" key="15">
    <source>
        <dbReference type="HAMAP-Rule" id="MF_00158"/>
    </source>
</evidence>
<dbReference type="Pfam" id="PF02569">
    <property type="entry name" value="Pantoate_ligase"/>
    <property type="match status" value="1"/>
</dbReference>
<dbReference type="HAMAP" id="MF_00158">
    <property type="entry name" value="PanC"/>
    <property type="match status" value="1"/>
</dbReference>
<evidence type="ECO:0000256" key="2">
    <source>
        <dbReference type="ARBA" id="ARBA00004990"/>
    </source>
</evidence>
<dbReference type="InterPro" id="IPR014729">
    <property type="entry name" value="Rossmann-like_a/b/a_fold"/>
</dbReference>
<sequence>MTDSITSIRTRIDEARSEAVARGIRKPRVVLVPTMGALHDGHLSLVREAQSLGDIVVVSIFVNPLQFGPSEDLSTYPRTLERDTAKLAEAGVHLVFAPTAAEMYPDGDVGTRVTAGEVGTILEGRTRPGHFDGVLTVVSKLFHIVSPDVAVFGEKDGQQLFLVKRMVRDLNFPLEVHGVSTVRADDGLALSSRNAFLSDSERQAALALSRALAAAASAGQQGVDAVLAAAHAVIDDEALVELDYFAVVDPATFSPVDEGYTGPVLALVAARVGATRLIDNRTIVVS</sequence>
<comment type="subunit">
    <text evidence="15">Homodimer.</text>
</comment>
<evidence type="ECO:0000313" key="17">
    <source>
        <dbReference type="Proteomes" id="UP000244962"/>
    </source>
</evidence>
<gene>
    <name evidence="15" type="primary">panC</name>
    <name evidence="16" type="ORF">DF223_04785</name>
</gene>
<feature type="binding site" evidence="15">
    <location>
        <begin position="190"/>
        <end position="193"/>
    </location>
    <ligand>
        <name>ATP</name>
        <dbReference type="ChEBI" id="CHEBI:30616"/>
    </ligand>
</feature>
<keyword evidence="17" id="KW-1185">Reference proteome</keyword>
<evidence type="ECO:0000256" key="11">
    <source>
        <dbReference type="ARBA" id="ARBA00032806"/>
    </source>
</evidence>
<name>A0A2U1TFV9_9MICO</name>
<evidence type="ECO:0000256" key="5">
    <source>
        <dbReference type="ARBA" id="ARBA00014155"/>
    </source>
</evidence>
<dbReference type="Gene3D" id="3.30.1300.10">
    <property type="entry name" value="Pantoate-beta-alanine ligase, C-terminal domain"/>
    <property type="match status" value="1"/>
</dbReference>
<evidence type="ECO:0000256" key="8">
    <source>
        <dbReference type="ARBA" id="ARBA00022655"/>
    </source>
</evidence>
<feature type="binding site" evidence="15">
    <location>
        <position position="159"/>
    </location>
    <ligand>
        <name>(R)-pantoate</name>
        <dbReference type="ChEBI" id="CHEBI:15980"/>
    </ligand>
</feature>
<dbReference type="PANTHER" id="PTHR21299:SF1">
    <property type="entry name" value="PANTOATE--BETA-ALANINE LIGASE"/>
    <property type="match status" value="1"/>
</dbReference>
<dbReference type="FunFam" id="3.40.50.620:FF:000114">
    <property type="entry name" value="Pantothenate synthetase"/>
    <property type="match status" value="1"/>
</dbReference>
<comment type="subcellular location">
    <subcellularLocation>
        <location evidence="1 15">Cytoplasm</location>
    </subcellularLocation>
</comment>